<name>A0A1Z2LDN6_9ACTN</name>
<feature type="region of interest" description="Disordered" evidence="1">
    <location>
        <begin position="296"/>
        <end position="321"/>
    </location>
</feature>
<reference evidence="2 3" key="1">
    <citation type="submission" date="2017-06" db="EMBL/GenBank/DDBJ databases">
        <title>Streptomyces albireticuli Genome sequencing and assembly.</title>
        <authorList>
            <person name="Wang Y."/>
            <person name="Du B."/>
            <person name="Ding Y."/>
            <person name="Liu H."/>
            <person name="Hou Q."/>
            <person name="Liu K."/>
            <person name="Yao L."/>
            <person name="Wang C."/>
        </authorList>
    </citation>
    <scope>NUCLEOTIDE SEQUENCE [LARGE SCALE GENOMIC DNA]</scope>
    <source>
        <strain evidence="2 3">MDJK11</strain>
    </source>
</reference>
<sequence length="362" mass="38709">MLTCVVETDPAPAQISQGPTPATVALRITLTNHQRTAVHVDKVRISFPVGSGPGDLTTKPDSGVPYLDNGQHWRFQRDAETGEFVLTPRPLSRRFPPGDQVELTIAGIEVNSAVGTSELTIDEAVHEGGEPRQEEWPLAKVPVGFGVGDFRPRHILVQGGSPTALTWRGDSRPGATYTMVHAGKTEDVTDVRNWPTPDLHRDSTFVLAVEVREDGGVAEYALTTTVTVARPDLTIGDLTVHGKTTLTHLPTEFGLGEADELTYTAETDGFLTGQLVSEEDAPGDDAPTLTVTVSADGTDRLTSVQARQAPPDPEDPRFPGSRLTAVVPRGARVTIGRSGTAPSRHLLSWQPFGTGELKPVGS</sequence>
<gene>
    <name evidence="2" type="ORF">SMD11_6854</name>
</gene>
<dbReference type="KEGG" id="salj:SMD11_6854"/>
<dbReference type="EMBL" id="CP021744">
    <property type="protein sequence ID" value="ARZ72430.1"/>
    <property type="molecule type" value="Genomic_DNA"/>
</dbReference>
<accession>A0A1Z2LDN6</accession>
<dbReference type="AlphaFoldDB" id="A0A1Z2LDN6"/>
<dbReference type="Proteomes" id="UP000195755">
    <property type="component" value="Chromosome"/>
</dbReference>
<feature type="compositionally biased region" description="Polar residues" evidence="1">
    <location>
        <begin position="296"/>
        <end position="306"/>
    </location>
</feature>
<organism evidence="2 3">
    <name type="scientific">Streptomyces albireticuli</name>
    <dbReference type="NCBI Taxonomy" id="1940"/>
    <lineage>
        <taxon>Bacteria</taxon>
        <taxon>Bacillati</taxon>
        <taxon>Actinomycetota</taxon>
        <taxon>Actinomycetes</taxon>
        <taxon>Kitasatosporales</taxon>
        <taxon>Streptomycetaceae</taxon>
        <taxon>Streptomyces</taxon>
    </lineage>
</organism>
<feature type="region of interest" description="Disordered" evidence="1">
    <location>
        <begin position="335"/>
        <end position="362"/>
    </location>
</feature>
<evidence type="ECO:0000313" key="3">
    <source>
        <dbReference type="Proteomes" id="UP000195755"/>
    </source>
</evidence>
<protein>
    <submittedName>
        <fullName evidence="2">Uncharacterized protein</fullName>
    </submittedName>
</protein>
<evidence type="ECO:0000313" key="2">
    <source>
        <dbReference type="EMBL" id="ARZ72430.1"/>
    </source>
</evidence>
<evidence type="ECO:0000256" key="1">
    <source>
        <dbReference type="SAM" id="MobiDB-lite"/>
    </source>
</evidence>
<proteinExistence type="predicted"/>